<dbReference type="GO" id="GO:0016301">
    <property type="term" value="F:kinase activity"/>
    <property type="evidence" value="ECO:0007669"/>
    <property type="project" value="UniProtKB-KW"/>
</dbReference>
<keyword evidence="1" id="KW-0175">Coiled coil</keyword>
<proteinExistence type="predicted"/>
<evidence type="ECO:0000313" key="5">
    <source>
        <dbReference type="Proteomes" id="UP000006983"/>
    </source>
</evidence>
<dbReference type="EC" id="2.7.3.-" evidence="4"/>
<evidence type="ECO:0000313" key="4">
    <source>
        <dbReference type="EMBL" id="EJO15839.1"/>
    </source>
</evidence>
<dbReference type="EMBL" id="ALIF01000006">
    <property type="protein sequence ID" value="EJO15839.1"/>
    <property type="molecule type" value="Genomic_DNA"/>
</dbReference>
<feature type="transmembrane region" description="Helical" evidence="2">
    <location>
        <begin position="12"/>
        <end position="31"/>
    </location>
</feature>
<keyword evidence="5" id="KW-1185">Reference proteome</keyword>
<protein>
    <submittedName>
        <fullName evidence="4">Sensory transduction protein kinase FasB</fullName>
        <ecNumber evidence="4">2.7.3.-</ecNumber>
    </submittedName>
</protein>
<accession>J7TNT8</accession>
<dbReference type="AlphaFoldDB" id="J7TNT8"/>
<organism evidence="4 5">
    <name type="scientific">Streptococcus salivarius K12</name>
    <dbReference type="NCBI Taxonomy" id="1200793"/>
    <lineage>
        <taxon>Bacteria</taxon>
        <taxon>Bacillati</taxon>
        <taxon>Bacillota</taxon>
        <taxon>Bacilli</taxon>
        <taxon>Lactobacillales</taxon>
        <taxon>Streptococcaceae</taxon>
        <taxon>Streptococcus</taxon>
    </lineage>
</organism>
<evidence type="ECO:0000259" key="3">
    <source>
        <dbReference type="Pfam" id="PF14501"/>
    </source>
</evidence>
<dbReference type="PANTHER" id="PTHR40448:SF1">
    <property type="entry name" value="TWO-COMPONENT SENSOR HISTIDINE KINASE"/>
    <property type="match status" value="1"/>
</dbReference>
<keyword evidence="2" id="KW-0812">Transmembrane</keyword>
<feature type="transmembrane region" description="Helical" evidence="2">
    <location>
        <begin position="121"/>
        <end position="142"/>
    </location>
</feature>
<feature type="transmembrane region" description="Helical" evidence="2">
    <location>
        <begin position="43"/>
        <end position="72"/>
    </location>
</feature>
<keyword evidence="4" id="KW-0418">Kinase</keyword>
<dbReference type="SUPFAM" id="SSF55874">
    <property type="entry name" value="ATPase domain of HSP90 chaperone/DNA topoisomerase II/histidine kinase"/>
    <property type="match status" value="1"/>
</dbReference>
<gene>
    <name evidence="4" type="ORF">RSSL_01899</name>
</gene>
<dbReference type="PANTHER" id="PTHR40448">
    <property type="entry name" value="TWO-COMPONENT SENSOR HISTIDINE KINASE"/>
    <property type="match status" value="1"/>
</dbReference>
<evidence type="ECO:0000256" key="1">
    <source>
        <dbReference type="SAM" id="Coils"/>
    </source>
</evidence>
<feature type="domain" description="Sensor histidine kinase NatK-like C-terminal" evidence="3">
    <location>
        <begin position="341"/>
        <end position="443"/>
    </location>
</feature>
<reference evidence="4 5" key="1">
    <citation type="journal article" date="2012" name="J. Bacteriol.">
        <title>Genome Sequence of the Lantibiotic Bacteriocin Producer Streptococcus salivarius Strain K12.</title>
        <authorList>
            <person name="Barretto C."/>
            <person name="Alvarez-Martin P."/>
            <person name="Foata F."/>
            <person name="Renault P."/>
            <person name="Berger B."/>
        </authorList>
    </citation>
    <scope>NUCLEOTIDE SEQUENCE [LARGE SCALE GENOMIC DNA]</scope>
    <source>
        <strain evidence="4 5">K12</strain>
    </source>
</reference>
<sequence length="446" mass="50824">MIFERKGGSLEMIVLFTVLRLLAILIVSHDMSGLLKTWKSKCWFIAGSLLLSLFVGGITGSLLALLFCYLFLNKISSSEKNSFLFTFLPWVFVEVTSKLLQLYFFPWIFQINYLQVKDTPVLIALSYLLIYPIFHLIVKVFFIDFGALNVMGNNHTYQVRQRLLVGVTLAYIVLSLIIFYASNIFPYTGLFIYLAGSITIVYSILFILLFAQLNIYSKRRVKNQLAEEMARHEESLEEYSHRLENLYNDISQVKKDYLEGLKTMEVSIQRRDLPALKQEYAELLEKSGNSLTLSNYELSRLINLEITSLKSLFSAKVLEAENLGIKVNLELPDVISSTQIEALDLVVISSVFLNNAIESAVDSEDPTLTISFFKNQGYLILVIDNTTREERIPVSRIFDEGVSSKGEGRGLGLSKVADILNRYPKVNLETRSCDHHFTQVLSFQDN</sequence>
<dbReference type="Proteomes" id="UP000006983">
    <property type="component" value="Unassembled WGS sequence"/>
</dbReference>
<dbReference type="PATRIC" id="fig|1200793.3.peg.1816"/>
<feature type="transmembrane region" description="Helical" evidence="2">
    <location>
        <begin position="84"/>
        <end position="109"/>
    </location>
</feature>
<feature type="transmembrane region" description="Helical" evidence="2">
    <location>
        <begin position="163"/>
        <end position="185"/>
    </location>
</feature>
<dbReference type="InterPro" id="IPR032834">
    <property type="entry name" value="NatK-like_C"/>
</dbReference>
<keyword evidence="4" id="KW-0808">Transferase</keyword>
<keyword evidence="2" id="KW-0472">Membrane</keyword>
<comment type="caution">
    <text evidence="4">The sequence shown here is derived from an EMBL/GenBank/DDBJ whole genome shotgun (WGS) entry which is preliminary data.</text>
</comment>
<dbReference type="Gene3D" id="3.30.565.10">
    <property type="entry name" value="Histidine kinase-like ATPase, C-terminal domain"/>
    <property type="match status" value="1"/>
</dbReference>
<feature type="transmembrane region" description="Helical" evidence="2">
    <location>
        <begin position="191"/>
        <end position="211"/>
    </location>
</feature>
<dbReference type="GO" id="GO:0042802">
    <property type="term" value="F:identical protein binding"/>
    <property type="evidence" value="ECO:0007669"/>
    <property type="project" value="TreeGrafter"/>
</dbReference>
<dbReference type="InterPro" id="IPR036890">
    <property type="entry name" value="HATPase_C_sf"/>
</dbReference>
<dbReference type="Pfam" id="PF14501">
    <property type="entry name" value="HATPase_c_5"/>
    <property type="match status" value="1"/>
</dbReference>
<name>J7TNT8_STRSL</name>
<keyword evidence="2" id="KW-1133">Transmembrane helix</keyword>
<feature type="coiled-coil region" evidence="1">
    <location>
        <begin position="218"/>
        <end position="256"/>
    </location>
</feature>
<evidence type="ECO:0000256" key="2">
    <source>
        <dbReference type="SAM" id="Phobius"/>
    </source>
</evidence>